<keyword evidence="3" id="KW-0732">Signal</keyword>
<evidence type="ECO:0000313" key="9">
    <source>
        <dbReference type="Proteomes" id="UP000600214"/>
    </source>
</evidence>
<keyword evidence="5" id="KW-0998">Cell outer membrane</keyword>
<evidence type="ECO:0000313" key="8">
    <source>
        <dbReference type="EMBL" id="GGH39850.1"/>
    </source>
</evidence>
<keyword evidence="9" id="KW-1185">Reference proteome</keyword>
<comment type="caution">
    <text evidence="8">The sequence shown here is derived from an EMBL/GenBank/DDBJ whole genome shotgun (WGS) entry which is preliminary data.</text>
</comment>
<organism evidence="8 9">
    <name type="scientific">Dyadobacter endophyticus</name>
    <dbReference type="NCBI Taxonomy" id="1749036"/>
    <lineage>
        <taxon>Bacteria</taxon>
        <taxon>Pseudomonadati</taxon>
        <taxon>Bacteroidota</taxon>
        <taxon>Cytophagia</taxon>
        <taxon>Cytophagales</taxon>
        <taxon>Spirosomataceae</taxon>
        <taxon>Dyadobacter</taxon>
    </lineage>
</organism>
<dbReference type="InterPro" id="IPR011990">
    <property type="entry name" value="TPR-like_helical_dom_sf"/>
</dbReference>
<evidence type="ECO:0000256" key="2">
    <source>
        <dbReference type="ARBA" id="ARBA00006275"/>
    </source>
</evidence>
<dbReference type="Gene3D" id="1.25.40.390">
    <property type="match status" value="1"/>
</dbReference>
<dbReference type="Proteomes" id="UP000600214">
    <property type="component" value="Unassembled WGS sequence"/>
</dbReference>
<dbReference type="InterPro" id="IPR012944">
    <property type="entry name" value="SusD_RagB_dom"/>
</dbReference>
<accession>A0ABQ1YX59</accession>
<feature type="domain" description="RagB/SusD" evidence="6">
    <location>
        <begin position="302"/>
        <end position="637"/>
    </location>
</feature>
<reference evidence="9" key="1">
    <citation type="journal article" date="2019" name="Int. J. Syst. Evol. Microbiol.">
        <title>The Global Catalogue of Microorganisms (GCM) 10K type strain sequencing project: providing services to taxonomists for standard genome sequencing and annotation.</title>
        <authorList>
            <consortium name="The Broad Institute Genomics Platform"/>
            <consortium name="The Broad Institute Genome Sequencing Center for Infectious Disease"/>
            <person name="Wu L."/>
            <person name="Ma J."/>
        </authorList>
    </citation>
    <scope>NUCLEOTIDE SEQUENCE [LARGE SCALE GENOMIC DNA]</scope>
    <source>
        <strain evidence="9">CGMCC 1.15288</strain>
    </source>
</reference>
<evidence type="ECO:0000259" key="6">
    <source>
        <dbReference type="Pfam" id="PF07980"/>
    </source>
</evidence>
<evidence type="ECO:0000256" key="3">
    <source>
        <dbReference type="ARBA" id="ARBA00022729"/>
    </source>
</evidence>
<name>A0ABQ1YX59_9BACT</name>
<dbReference type="SUPFAM" id="SSF48452">
    <property type="entry name" value="TPR-like"/>
    <property type="match status" value="1"/>
</dbReference>
<sequence length="639" mass="71234">MELNMKKIFQILSIAVLTLGWSCNDDDFLNRPPTGQLSEEQIWNDEGQVLSVLGDLYNRYVDLSTFKTINDVPGWTTVSDFNEAFWSEAGRYGNFQNNGWGFGAWGAWDYGYIREMNLFIQKCTAADKLAPAVRERYLAEARFLRASYYFELVKRMGGVPLILEPMVYDFSGDPSYLQHARAKESEIYDFVIKEAEEIKDKLPASVGEKSRATKAAALAMEVRAALYAGSIAKYGVNTPSVALPGGEVGIPSSAANGYYTKALAAAKEIISGNAGAYALYTKKPDLSENFASIFYDKANNSEVIFVEDFKLQSGKVHYFTGWNQPRYGAEEEEGGRINPSLNFVEAFEKLDNTFAPIPTANANGTPIYYTDQTDIFKGRDARMAGTVMLPGTTFKGRKVDIWAGYQLANGTIISGDDRGAQKTLPGKTVPEQVVGFDGPIDGFEFTAQTGFYLRKYLDPVVGSGQRGVNSEVWLVRYRYAEVLLNAAEAAFELGQAAEAAGYMNQVRARAGLVTPLKASEINFDRLVHERRVEFAFEGHLFFDMKRWRIAHQILDGNAITAAELSKDLGKATKRNTQPWGLWPYKIYDPGSANNGKWIYKQVKLSRVTGADRFQLGNYYSYIDDAIISNNPKLVRNPNQ</sequence>
<dbReference type="InterPro" id="IPR033985">
    <property type="entry name" value="SusD-like_N"/>
</dbReference>
<evidence type="ECO:0000256" key="5">
    <source>
        <dbReference type="ARBA" id="ARBA00023237"/>
    </source>
</evidence>
<gene>
    <name evidence="8" type="ORF">GCM10007423_34510</name>
</gene>
<feature type="domain" description="SusD-like N-terminal" evidence="7">
    <location>
        <begin position="110"/>
        <end position="222"/>
    </location>
</feature>
<proteinExistence type="inferred from homology"/>
<evidence type="ECO:0000256" key="4">
    <source>
        <dbReference type="ARBA" id="ARBA00023136"/>
    </source>
</evidence>
<keyword evidence="4" id="KW-0472">Membrane</keyword>
<protein>
    <submittedName>
        <fullName evidence="8">Membrane protein</fullName>
    </submittedName>
</protein>
<dbReference type="Pfam" id="PF14322">
    <property type="entry name" value="SusD-like_3"/>
    <property type="match status" value="1"/>
</dbReference>
<evidence type="ECO:0000259" key="7">
    <source>
        <dbReference type="Pfam" id="PF14322"/>
    </source>
</evidence>
<dbReference type="Pfam" id="PF07980">
    <property type="entry name" value="SusD_RagB"/>
    <property type="match status" value="1"/>
</dbReference>
<evidence type="ECO:0000256" key="1">
    <source>
        <dbReference type="ARBA" id="ARBA00004442"/>
    </source>
</evidence>
<comment type="subcellular location">
    <subcellularLocation>
        <location evidence="1">Cell outer membrane</location>
    </subcellularLocation>
</comment>
<dbReference type="EMBL" id="BMIA01000002">
    <property type="protein sequence ID" value="GGH39850.1"/>
    <property type="molecule type" value="Genomic_DNA"/>
</dbReference>
<comment type="similarity">
    <text evidence="2">Belongs to the SusD family.</text>
</comment>